<dbReference type="AlphaFoldDB" id="A0A9D2KY15"/>
<evidence type="ECO:0000256" key="3">
    <source>
        <dbReference type="ARBA" id="ARBA00023163"/>
    </source>
</evidence>
<dbReference type="SUPFAM" id="SSF46785">
    <property type="entry name" value="Winged helix' DNA-binding domain"/>
    <property type="match status" value="1"/>
</dbReference>
<dbReference type="PRINTS" id="PR00598">
    <property type="entry name" value="HTHMARR"/>
</dbReference>
<dbReference type="InterPro" id="IPR036390">
    <property type="entry name" value="WH_DNA-bd_sf"/>
</dbReference>
<organism evidence="5 6">
    <name type="scientific">Candidatus Eisenbergiella merdipullorum</name>
    <dbReference type="NCBI Taxonomy" id="2838553"/>
    <lineage>
        <taxon>Bacteria</taxon>
        <taxon>Bacillati</taxon>
        <taxon>Bacillota</taxon>
        <taxon>Clostridia</taxon>
        <taxon>Lachnospirales</taxon>
        <taxon>Lachnospiraceae</taxon>
        <taxon>Eisenbergiella</taxon>
    </lineage>
</organism>
<evidence type="ECO:0000256" key="2">
    <source>
        <dbReference type="ARBA" id="ARBA00023125"/>
    </source>
</evidence>
<dbReference type="Proteomes" id="UP000886858">
    <property type="component" value="Unassembled WGS sequence"/>
</dbReference>
<gene>
    <name evidence="5" type="ORF">H9717_02850</name>
</gene>
<dbReference type="InterPro" id="IPR036388">
    <property type="entry name" value="WH-like_DNA-bd_sf"/>
</dbReference>
<evidence type="ECO:0000313" key="5">
    <source>
        <dbReference type="EMBL" id="HJA92052.1"/>
    </source>
</evidence>
<dbReference type="PROSITE" id="PS01117">
    <property type="entry name" value="HTH_MARR_1"/>
    <property type="match status" value="1"/>
</dbReference>
<name>A0A9D2KY15_9FIRM</name>
<dbReference type="Pfam" id="PF01047">
    <property type="entry name" value="MarR"/>
    <property type="match status" value="1"/>
</dbReference>
<comment type="caution">
    <text evidence="5">The sequence shown here is derived from an EMBL/GenBank/DDBJ whole genome shotgun (WGS) entry which is preliminary data.</text>
</comment>
<feature type="domain" description="HTH marR-type" evidence="4">
    <location>
        <begin position="1"/>
        <end position="133"/>
    </location>
</feature>
<keyword evidence="3" id="KW-0804">Transcription</keyword>
<dbReference type="InterPro" id="IPR000835">
    <property type="entry name" value="HTH_MarR-typ"/>
</dbReference>
<dbReference type="PANTHER" id="PTHR42756:SF1">
    <property type="entry name" value="TRANSCRIPTIONAL REPRESSOR OF EMRAB OPERON"/>
    <property type="match status" value="1"/>
</dbReference>
<dbReference type="GO" id="GO:0003677">
    <property type="term" value="F:DNA binding"/>
    <property type="evidence" value="ECO:0007669"/>
    <property type="project" value="UniProtKB-KW"/>
</dbReference>
<evidence type="ECO:0000256" key="1">
    <source>
        <dbReference type="ARBA" id="ARBA00023015"/>
    </source>
</evidence>
<dbReference type="PROSITE" id="PS50995">
    <property type="entry name" value="HTH_MARR_2"/>
    <property type="match status" value="1"/>
</dbReference>
<proteinExistence type="predicted"/>
<dbReference type="PANTHER" id="PTHR42756">
    <property type="entry name" value="TRANSCRIPTIONAL REGULATOR, MARR"/>
    <property type="match status" value="1"/>
</dbReference>
<protein>
    <submittedName>
        <fullName evidence="5">MarR family transcriptional regulator</fullName>
    </submittedName>
</protein>
<dbReference type="Gene3D" id="1.10.10.10">
    <property type="entry name" value="Winged helix-like DNA-binding domain superfamily/Winged helix DNA-binding domain"/>
    <property type="match status" value="1"/>
</dbReference>
<reference evidence="5" key="1">
    <citation type="journal article" date="2021" name="PeerJ">
        <title>Extensive microbial diversity within the chicken gut microbiome revealed by metagenomics and culture.</title>
        <authorList>
            <person name="Gilroy R."/>
            <person name="Ravi A."/>
            <person name="Getino M."/>
            <person name="Pursley I."/>
            <person name="Horton D.L."/>
            <person name="Alikhan N.F."/>
            <person name="Baker D."/>
            <person name="Gharbi K."/>
            <person name="Hall N."/>
            <person name="Watson M."/>
            <person name="Adriaenssens E.M."/>
            <person name="Foster-Nyarko E."/>
            <person name="Jarju S."/>
            <person name="Secka A."/>
            <person name="Antonio M."/>
            <person name="Oren A."/>
            <person name="Chaudhuri R.R."/>
            <person name="La Ragione R."/>
            <person name="Hildebrand F."/>
            <person name="Pallen M.J."/>
        </authorList>
    </citation>
    <scope>NUCLEOTIDE SEQUENCE</scope>
    <source>
        <strain evidence="5">CHK179-7159</strain>
    </source>
</reference>
<accession>A0A9D2KY15</accession>
<evidence type="ECO:0000313" key="6">
    <source>
        <dbReference type="Proteomes" id="UP000886858"/>
    </source>
</evidence>
<dbReference type="GO" id="GO:0003700">
    <property type="term" value="F:DNA-binding transcription factor activity"/>
    <property type="evidence" value="ECO:0007669"/>
    <property type="project" value="InterPro"/>
</dbReference>
<reference evidence="5" key="2">
    <citation type="submission" date="2021-04" db="EMBL/GenBank/DDBJ databases">
        <authorList>
            <person name="Gilroy R."/>
        </authorList>
    </citation>
    <scope>NUCLEOTIDE SEQUENCE</scope>
    <source>
        <strain evidence="5">CHK179-7159</strain>
    </source>
</reference>
<dbReference type="InterPro" id="IPR023187">
    <property type="entry name" value="Tscrpt_reg_MarR-type_CS"/>
</dbReference>
<evidence type="ECO:0000259" key="4">
    <source>
        <dbReference type="PROSITE" id="PS50995"/>
    </source>
</evidence>
<sequence>MESLHYLLMKAHTRMNRSIMGGAAGLGLSSGQPKVLEYLLQYGESDQKTIASYCEIEPATVGSILTRMEAAGLIQRERHEGNRRSLYVTLTREGRKMAERMELIFTESEKRACTGMTAEEEELLKELLAKVSAVLSDEA</sequence>
<dbReference type="SMART" id="SM00347">
    <property type="entry name" value="HTH_MARR"/>
    <property type="match status" value="1"/>
</dbReference>
<keyword evidence="1" id="KW-0805">Transcription regulation</keyword>
<dbReference type="EMBL" id="DWYY01000035">
    <property type="protein sequence ID" value="HJA92052.1"/>
    <property type="molecule type" value="Genomic_DNA"/>
</dbReference>
<keyword evidence="2" id="KW-0238">DNA-binding</keyword>